<name>A0A3M8SR60_9GAMM</name>
<dbReference type="SUPFAM" id="SSF56399">
    <property type="entry name" value="ADP-ribosylation"/>
    <property type="match status" value="1"/>
</dbReference>
<reference evidence="1 2" key="1">
    <citation type="submission" date="2018-11" db="EMBL/GenBank/DDBJ databases">
        <title>Lysobacter cryohumiis sp. nov., isolated from soil in the Tianshan Mountains, Xinjiang, China.</title>
        <authorList>
            <person name="Luo Y."/>
            <person name="Sheng H."/>
        </authorList>
    </citation>
    <scope>NUCLEOTIDE SEQUENCE [LARGE SCALE GENOMIC DNA]</scope>
    <source>
        <strain evidence="1 2">ZS60</strain>
    </source>
</reference>
<keyword evidence="2" id="KW-1185">Reference proteome</keyword>
<dbReference type="InterPro" id="IPR009297">
    <property type="entry name" value="DUF952"/>
</dbReference>
<proteinExistence type="predicted"/>
<sequence length="120" mass="12865">MTPTSTELRPVHVFHFAVPAAWEIAQPIGEYAPPLLAEEGFLHCATETQIAGVVARYLRGAGPRVRLEIDAAALGDSLRYEWSEGSGDYYPHVYGPIPLSAVIATEPFEAPADGSDGSRA</sequence>
<dbReference type="EMBL" id="RIBS01000004">
    <property type="protein sequence ID" value="RNF83818.1"/>
    <property type="molecule type" value="Genomic_DNA"/>
</dbReference>
<evidence type="ECO:0000313" key="2">
    <source>
        <dbReference type="Proteomes" id="UP000267049"/>
    </source>
</evidence>
<dbReference type="AlphaFoldDB" id="A0A3M8SR60"/>
<accession>A0A3M8SR60</accession>
<dbReference type="Gene3D" id="3.20.170.20">
    <property type="entry name" value="Protein of unknown function DUF952"/>
    <property type="match status" value="1"/>
</dbReference>
<dbReference type="Proteomes" id="UP000267049">
    <property type="component" value="Unassembled WGS sequence"/>
</dbReference>
<dbReference type="RefSeq" id="WP_123088075.1">
    <property type="nucleotide sequence ID" value="NZ_RIBS01000004.1"/>
</dbReference>
<protein>
    <submittedName>
        <fullName evidence="1">DUF952 domain-containing protein</fullName>
    </submittedName>
</protein>
<organism evidence="1 2">
    <name type="scientific">Montanilutibacter psychrotolerans</name>
    <dbReference type="NCBI Taxonomy" id="1327343"/>
    <lineage>
        <taxon>Bacteria</taxon>
        <taxon>Pseudomonadati</taxon>
        <taxon>Pseudomonadota</taxon>
        <taxon>Gammaproteobacteria</taxon>
        <taxon>Lysobacterales</taxon>
        <taxon>Lysobacteraceae</taxon>
        <taxon>Montanilutibacter</taxon>
    </lineage>
</organism>
<comment type="caution">
    <text evidence="1">The sequence shown here is derived from an EMBL/GenBank/DDBJ whole genome shotgun (WGS) entry which is preliminary data.</text>
</comment>
<evidence type="ECO:0000313" key="1">
    <source>
        <dbReference type="EMBL" id="RNF83818.1"/>
    </source>
</evidence>
<dbReference type="OrthoDB" id="5638018at2"/>
<dbReference type="PANTHER" id="PTHR34129:SF1">
    <property type="entry name" value="DUF952 DOMAIN-CONTAINING PROTEIN"/>
    <property type="match status" value="1"/>
</dbReference>
<gene>
    <name evidence="1" type="ORF">EER27_10685</name>
</gene>
<dbReference type="Pfam" id="PF06108">
    <property type="entry name" value="DUF952"/>
    <property type="match status" value="1"/>
</dbReference>
<dbReference type="PANTHER" id="PTHR34129">
    <property type="entry name" value="BLR1139 PROTEIN"/>
    <property type="match status" value="1"/>
</dbReference>